<sequence>MWVVGEVVGRVGWGEKDEEKTVPLMAPLERDWTPEVGKSTSRPQFAQNKINPWARLVYPDQQTVTIETNGAWSSVAYQNKSKMTCAFRSVCPGQLIACHGNTLTSDHNKLAQRQQIKISRKKLSEMKKKKPPLFFRVPLVHGKQGATSRYDWTR</sequence>
<gene>
    <name evidence="1" type="ORF">RRG08_059252</name>
</gene>
<evidence type="ECO:0000313" key="2">
    <source>
        <dbReference type="Proteomes" id="UP001283361"/>
    </source>
</evidence>
<keyword evidence="2" id="KW-1185">Reference proteome</keyword>
<protein>
    <submittedName>
        <fullName evidence="1">Uncharacterized protein</fullName>
    </submittedName>
</protein>
<proteinExistence type="predicted"/>
<dbReference type="EMBL" id="JAWDGP010006692">
    <property type="protein sequence ID" value="KAK3736724.1"/>
    <property type="molecule type" value="Genomic_DNA"/>
</dbReference>
<accession>A0AAE0Y884</accession>
<organism evidence="1 2">
    <name type="scientific">Elysia crispata</name>
    <name type="common">lettuce slug</name>
    <dbReference type="NCBI Taxonomy" id="231223"/>
    <lineage>
        <taxon>Eukaryota</taxon>
        <taxon>Metazoa</taxon>
        <taxon>Spiralia</taxon>
        <taxon>Lophotrochozoa</taxon>
        <taxon>Mollusca</taxon>
        <taxon>Gastropoda</taxon>
        <taxon>Heterobranchia</taxon>
        <taxon>Euthyneura</taxon>
        <taxon>Panpulmonata</taxon>
        <taxon>Sacoglossa</taxon>
        <taxon>Placobranchoidea</taxon>
        <taxon>Plakobranchidae</taxon>
        <taxon>Elysia</taxon>
    </lineage>
</organism>
<dbReference type="AlphaFoldDB" id="A0AAE0Y884"/>
<dbReference type="Proteomes" id="UP001283361">
    <property type="component" value="Unassembled WGS sequence"/>
</dbReference>
<reference evidence="1" key="1">
    <citation type="journal article" date="2023" name="G3 (Bethesda)">
        <title>A reference genome for the long-term kleptoplast-retaining sea slug Elysia crispata morphotype clarki.</title>
        <authorList>
            <person name="Eastman K.E."/>
            <person name="Pendleton A.L."/>
            <person name="Shaikh M.A."/>
            <person name="Suttiyut T."/>
            <person name="Ogas R."/>
            <person name="Tomko P."/>
            <person name="Gavelis G."/>
            <person name="Widhalm J.R."/>
            <person name="Wisecaver J.H."/>
        </authorList>
    </citation>
    <scope>NUCLEOTIDE SEQUENCE</scope>
    <source>
        <strain evidence="1">ECLA1</strain>
    </source>
</reference>
<comment type="caution">
    <text evidence="1">The sequence shown here is derived from an EMBL/GenBank/DDBJ whole genome shotgun (WGS) entry which is preliminary data.</text>
</comment>
<name>A0AAE0Y884_9GAST</name>
<evidence type="ECO:0000313" key="1">
    <source>
        <dbReference type="EMBL" id="KAK3736724.1"/>
    </source>
</evidence>